<evidence type="ECO:0000256" key="4">
    <source>
        <dbReference type="SAM" id="MobiDB-lite"/>
    </source>
</evidence>
<dbReference type="Gene3D" id="1.20.870.10">
    <property type="entry name" value="Son of sevenless (SoS) protein Chain: S domain 1"/>
    <property type="match status" value="1"/>
</dbReference>
<dbReference type="SUPFAM" id="SSF48366">
    <property type="entry name" value="Ras GEF"/>
    <property type="match status" value="1"/>
</dbReference>
<dbReference type="InterPro" id="IPR023578">
    <property type="entry name" value="Ras_GEF_dom_sf"/>
</dbReference>
<sequence>MSNILKKNLFRICTRPSISISSKRCFSVSQHYLNEEGTPQFSKQRVEDILAEFEKPLVDSEPDQLDPRTILLDSVEKFKPRRDVISTKNMERLRTQLSNAYTVDQLGTIVVAHKLVKKRLKKAQLVNSIIEKHWGIKTAEQIKQEERERQLDLVKQNFPASRQQLFFIIGDNGSTIREIEQENQVKVTIDVNSNEYIVEGPSASVAKAKNEILTHLNIKEDTMDVPADIAANQELKTEIANTLIDISKVAGSFITLENDKFCFASISDDSMENAKRLLKLTLKEFTRKNETDHTITHTNAEYTVLPFHDPSSMSFYDRKLNWNRLETNKHDSRFKLAGSEQEIETLQDVKDLLLEPFKQELDNISMEARFGRLLFQNVNNGSTTQILDLYKNRTLFFNTMPPRQLTLPFIPLTLGNGALQRSVQLSYINQDSLSNATDKDIELKKLNVEFDINENGEMVLKHIAGIKKQSIIDILGIYGNVDIRLLANQCQDYLNHQELTEQCKLTGELSAPRKHLIDNNNMILSDVTFVNKKLYLVDKNLVTVNRIDQQDKRASRTELVAHSVDPETMDLSNAVDRWPSFSTLLSNHNKVLPIIPVVSEFGDIWSQVNHNTTPENNNTQFSILPPADLSDYPLTLFDLIKSDENPNLILWGIHHNTTIPPTAPNNTHEEDDLKKKKSRWSAQQFLPDKTRVIEAATIEKLVEKLTISLDYTFMTDFFLIFRVFMTPLQLCKFLITRFRWSIEDNQEERCIVRIRTFVVMRHWLLNYFLHDFIPSRELRIELTSFLNAMPFHPLIKQSPRDQRIIKGLKRVVRRLKKIYYASSSSATKVQVIGPPPLTLEQEKVVAMVKDKLSQSTIKQKTLNIVDGIHVDARHSGNTAIKNTSAAPVVVIGNYPSRKRPSSVSSAPIIHKSQDAASEWSKLNNADYQVRNVSDNSLESAISPETDQSFTDTNQIKSDELSKKLEQLHPTAVTETILSQSISQNMRSKSFYSAQLAIPSDPNTPDIYYPAAHTNYFDTNPNNNLIGSTSFNSMAYPSVTDSEVVTPAGDYLTKINLKEPRIKAWRLSINGKQSLPESRHGGSNLSETASHTPRSRIVEIDIDHNHHHIPPLPSFIKPHDNKSIVLQYSTSLMAQQFCLIEKSILLDINWEELVDCKWTKMSTSSPLYQPDAKTLEGDVGHLPIGQQGMYSRQKRLKQQEQRNNDASERGIERAINRFNAVCQWVSSEIVQTKNLEDRARLIEKFIRLAKKCKMYCNFTTLIQILLGLQSSSVSRLEKTWSLVKKKEFKTLQDLSTFTSPTKNWKNIRDCMTQVAEEYGESPTEIQVQIPQSNKKKQSKSSVTIKLPFGGCIPFLGIYLSDLVFNAELPSFLPSSNSNTRHRNAVDQVLSQPLVHFRKHRITATVIKRVLVFQNLAKRYSFEPSNDTLLYSTCLQVTSLDPDTIYKTSCQIED</sequence>
<evidence type="ECO:0000313" key="8">
    <source>
        <dbReference type="Proteomes" id="UP000613177"/>
    </source>
</evidence>
<keyword evidence="1 3" id="KW-0344">Guanine-nucleotide releasing factor</keyword>
<dbReference type="InterPro" id="IPR000651">
    <property type="entry name" value="Ras-like_Gua-exchang_fac_N"/>
</dbReference>
<dbReference type="Gene3D" id="1.10.840.10">
    <property type="entry name" value="Ras guanine-nucleotide exchange factors catalytic domain"/>
    <property type="match status" value="1"/>
</dbReference>
<proteinExistence type="predicted"/>
<dbReference type="SUPFAM" id="SSF54791">
    <property type="entry name" value="Eukaryotic type KH-domain (KH-domain type I)"/>
    <property type="match status" value="1"/>
</dbReference>
<dbReference type="PROSITE" id="PS50084">
    <property type="entry name" value="KH_TYPE_1"/>
    <property type="match status" value="1"/>
</dbReference>
<evidence type="ECO:0000256" key="1">
    <source>
        <dbReference type="ARBA" id="ARBA00022658"/>
    </source>
</evidence>
<dbReference type="SMART" id="SM00322">
    <property type="entry name" value="KH"/>
    <property type="match status" value="1"/>
</dbReference>
<dbReference type="PROSITE" id="PS50212">
    <property type="entry name" value="RASGEF_NTER"/>
    <property type="match status" value="1"/>
</dbReference>
<dbReference type="SMART" id="SM00147">
    <property type="entry name" value="RasGEF"/>
    <property type="match status" value="1"/>
</dbReference>
<keyword evidence="2" id="KW-0694">RNA-binding</keyword>
<dbReference type="Pfam" id="PF00618">
    <property type="entry name" value="RasGEF_N"/>
    <property type="match status" value="1"/>
</dbReference>
<organism evidence="7 8">
    <name type="scientific">Thamnidium elegans</name>
    <dbReference type="NCBI Taxonomy" id="101142"/>
    <lineage>
        <taxon>Eukaryota</taxon>
        <taxon>Fungi</taxon>
        <taxon>Fungi incertae sedis</taxon>
        <taxon>Mucoromycota</taxon>
        <taxon>Mucoromycotina</taxon>
        <taxon>Mucoromycetes</taxon>
        <taxon>Mucorales</taxon>
        <taxon>Mucorineae</taxon>
        <taxon>Mucoraceae</taxon>
        <taxon>Thamnidium</taxon>
    </lineage>
</organism>
<dbReference type="GO" id="GO:0007265">
    <property type="term" value="P:Ras protein signal transduction"/>
    <property type="evidence" value="ECO:0007669"/>
    <property type="project" value="TreeGrafter"/>
</dbReference>
<dbReference type="InterPro" id="IPR004087">
    <property type="entry name" value="KH_dom"/>
</dbReference>
<gene>
    <name evidence="7" type="ORF">INT48_002783</name>
</gene>
<evidence type="ECO:0000259" key="6">
    <source>
        <dbReference type="PROSITE" id="PS50212"/>
    </source>
</evidence>
<dbReference type="CDD" id="cd06224">
    <property type="entry name" value="REM"/>
    <property type="match status" value="1"/>
</dbReference>
<feature type="domain" description="N-terminal Ras-GEF" evidence="6">
    <location>
        <begin position="689"/>
        <end position="816"/>
    </location>
</feature>
<dbReference type="GO" id="GO:0003723">
    <property type="term" value="F:RNA binding"/>
    <property type="evidence" value="ECO:0007669"/>
    <property type="project" value="UniProtKB-UniRule"/>
</dbReference>
<dbReference type="Pfam" id="PF00617">
    <property type="entry name" value="RasGEF"/>
    <property type="match status" value="1"/>
</dbReference>
<keyword evidence="8" id="KW-1185">Reference proteome</keyword>
<evidence type="ECO:0000256" key="2">
    <source>
        <dbReference type="PROSITE-ProRule" id="PRU00117"/>
    </source>
</evidence>
<dbReference type="Proteomes" id="UP000613177">
    <property type="component" value="Unassembled WGS sequence"/>
</dbReference>
<dbReference type="InterPro" id="IPR036612">
    <property type="entry name" value="KH_dom_type_1_sf"/>
</dbReference>
<dbReference type="InterPro" id="IPR001895">
    <property type="entry name" value="RASGEF_cat_dom"/>
</dbReference>
<dbReference type="SMART" id="SM00229">
    <property type="entry name" value="RasGEFN"/>
    <property type="match status" value="1"/>
</dbReference>
<dbReference type="EMBL" id="JAEPRE010000279">
    <property type="protein sequence ID" value="KAG2229380.1"/>
    <property type="molecule type" value="Genomic_DNA"/>
</dbReference>
<comment type="caution">
    <text evidence="7">The sequence shown here is derived from an EMBL/GenBank/DDBJ whole genome shotgun (WGS) entry which is preliminary data.</text>
</comment>
<dbReference type="Gene3D" id="3.30.1370.10">
    <property type="entry name" value="K Homology domain, type 1"/>
    <property type="match status" value="1"/>
</dbReference>
<feature type="compositionally biased region" description="Polar residues" evidence="4">
    <location>
        <begin position="1072"/>
        <end position="1091"/>
    </location>
</feature>
<dbReference type="InterPro" id="IPR004088">
    <property type="entry name" value="KH_dom_type_1"/>
</dbReference>
<dbReference type="GO" id="GO:0005886">
    <property type="term" value="C:plasma membrane"/>
    <property type="evidence" value="ECO:0007669"/>
    <property type="project" value="TreeGrafter"/>
</dbReference>
<name>A0A8H7SJ07_9FUNG</name>
<dbReference type="PANTHER" id="PTHR23113:SF363">
    <property type="entry name" value="PROTEIN SON OF SEVENLESS"/>
    <property type="match status" value="1"/>
</dbReference>
<feature type="domain" description="Ras-GEF" evidence="5">
    <location>
        <begin position="1128"/>
        <end position="1445"/>
    </location>
</feature>
<protein>
    <submittedName>
        <fullName evidence="7">Uncharacterized protein</fullName>
    </submittedName>
</protein>
<evidence type="ECO:0000256" key="3">
    <source>
        <dbReference type="PROSITE-ProRule" id="PRU00168"/>
    </source>
</evidence>
<evidence type="ECO:0000313" key="7">
    <source>
        <dbReference type="EMBL" id="KAG2229380.1"/>
    </source>
</evidence>
<dbReference type="InterPro" id="IPR036964">
    <property type="entry name" value="RASGEF_cat_dom_sf"/>
</dbReference>
<dbReference type="PANTHER" id="PTHR23113">
    <property type="entry name" value="GUANINE NUCLEOTIDE EXCHANGE FACTOR"/>
    <property type="match status" value="1"/>
</dbReference>
<dbReference type="InterPro" id="IPR008937">
    <property type="entry name" value="Ras-like_GEF"/>
</dbReference>
<accession>A0A8H7SJ07</accession>
<dbReference type="Pfam" id="PF00013">
    <property type="entry name" value="KH_1"/>
    <property type="match status" value="1"/>
</dbReference>
<dbReference type="GO" id="GO:0005085">
    <property type="term" value="F:guanyl-nucleotide exchange factor activity"/>
    <property type="evidence" value="ECO:0007669"/>
    <property type="project" value="UniProtKB-KW"/>
</dbReference>
<feature type="region of interest" description="Disordered" evidence="4">
    <location>
        <begin position="1072"/>
        <end position="1092"/>
    </location>
</feature>
<evidence type="ECO:0000259" key="5">
    <source>
        <dbReference type="PROSITE" id="PS50009"/>
    </source>
</evidence>
<dbReference type="PROSITE" id="PS50009">
    <property type="entry name" value="RASGEF_CAT"/>
    <property type="match status" value="1"/>
</dbReference>
<reference evidence="7" key="1">
    <citation type="submission" date="2021-01" db="EMBL/GenBank/DDBJ databases">
        <title>Metabolic potential, ecology and presence of endohyphal bacteria is reflected in genomic diversity of Mucoromycotina.</title>
        <authorList>
            <person name="Muszewska A."/>
            <person name="Okrasinska A."/>
            <person name="Steczkiewicz K."/>
            <person name="Drgas O."/>
            <person name="Orlowska M."/>
            <person name="Perlinska-Lenart U."/>
            <person name="Aleksandrzak-Piekarczyk T."/>
            <person name="Szatraj K."/>
            <person name="Zielenkiewicz U."/>
            <person name="Pilsyk S."/>
            <person name="Malc E."/>
            <person name="Mieczkowski P."/>
            <person name="Kruszewska J.S."/>
            <person name="Biernat P."/>
            <person name="Pawlowska J."/>
        </authorList>
    </citation>
    <scope>NUCLEOTIDE SEQUENCE</scope>
    <source>
        <strain evidence="7">WA0000018081</strain>
    </source>
</reference>